<feature type="domain" description="PIN" evidence="6">
    <location>
        <begin position="2"/>
        <end position="120"/>
    </location>
</feature>
<comment type="function">
    <text evidence="5">Toxic component of a toxin-antitoxin (TA) system. An RNase.</text>
</comment>
<dbReference type="Gene3D" id="3.40.50.1010">
    <property type="entry name" value="5'-nuclease"/>
    <property type="match status" value="1"/>
</dbReference>
<gene>
    <name evidence="5" type="primary">vapC</name>
    <name evidence="7" type="ORF">CKO25_19705</name>
</gene>
<organism evidence="7 8">
    <name type="scientific">Thiocapsa imhoffii</name>
    <dbReference type="NCBI Taxonomy" id="382777"/>
    <lineage>
        <taxon>Bacteria</taxon>
        <taxon>Pseudomonadati</taxon>
        <taxon>Pseudomonadota</taxon>
        <taxon>Gammaproteobacteria</taxon>
        <taxon>Chromatiales</taxon>
        <taxon>Chromatiaceae</taxon>
        <taxon>Thiocapsa</taxon>
    </lineage>
</organism>
<feature type="binding site" evidence="5">
    <location>
        <position position="5"/>
    </location>
    <ligand>
        <name>Mg(2+)</name>
        <dbReference type="ChEBI" id="CHEBI:18420"/>
    </ligand>
</feature>
<evidence type="ECO:0000313" key="8">
    <source>
        <dbReference type="Proteomes" id="UP001138802"/>
    </source>
</evidence>
<name>A0A9X1BAA5_9GAMM</name>
<dbReference type="Proteomes" id="UP001138802">
    <property type="component" value="Unassembled WGS sequence"/>
</dbReference>
<dbReference type="InterPro" id="IPR002716">
    <property type="entry name" value="PIN_dom"/>
</dbReference>
<evidence type="ECO:0000256" key="2">
    <source>
        <dbReference type="ARBA" id="ARBA00022722"/>
    </source>
</evidence>
<dbReference type="Pfam" id="PF01850">
    <property type="entry name" value="PIN"/>
    <property type="match status" value="1"/>
</dbReference>
<dbReference type="InterPro" id="IPR022907">
    <property type="entry name" value="VapC_family"/>
</dbReference>
<keyword evidence="3 5" id="KW-0479">Metal-binding</keyword>
<evidence type="ECO:0000313" key="7">
    <source>
        <dbReference type="EMBL" id="MBK1646819.1"/>
    </source>
</evidence>
<dbReference type="GO" id="GO:0004540">
    <property type="term" value="F:RNA nuclease activity"/>
    <property type="evidence" value="ECO:0007669"/>
    <property type="project" value="InterPro"/>
</dbReference>
<comment type="cofactor">
    <cofactor evidence="5">
        <name>Mg(2+)</name>
        <dbReference type="ChEBI" id="CHEBI:18420"/>
    </cofactor>
</comment>
<dbReference type="EC" id="3.1.-.-" evidence="5"/>
<protein>
    <recommendedName>
        <fullName evidence="5">Ribonuclease VapC</fullName>
        <shortName evidence="5">RNase VapC</shortName>
        <ecNumber evidence="5">3.1.-.-</ecNumber>
    </recommendedName>
    <alternativeName>
        <fullName evidence="5">Toxin VapC</fullName>
    </alternativeName>
</protein>
<dbReference type="PANTHER" id="PTHR36173:SF1">
    <property type="entry name" value="RIBONUCLEASE VAPC22"/>
    <property type="match status" value="1"/>
</dbReference>
<dbReference type="InterPro" id="IPR052919">
    <property type="entry name" value="TA_system_RNase"/>
</dbReference>
<keyword evidence="8" id="KW-1185">Reference proteome</keyword>
<keyword evidence="4 5" id="KW-0378">Hydrolase</keyword>
<evidence type="ECO:0000256" key="5">
    <source>
        <dbReference type="HAMAP-Rule" id="MF_00265"/>
    </source>
</evidence>
<keyword evidence="5" id="KW-0460">Magnesium</keyword>
<dbReference type="InterPro" id="IPR029060">
    <property type="entry name" value="PIN-like_dom_sf"/>
</dbReference>
<proteinExistence type="inferred from homology"/>
<dbReference type="AlphaFoldDB" id="A0A9X1BAA5"/>
<reference evidence="7 8" key="1">
    <citation type="journal article" date="2020" name="Microorganisms">
        <title>Osmotic Adaptation and Compatible Solute Biosynthesis of Phototrophic Bacteria as Revealed from Genome Analyses.</title>
        <authorList>
            <person name="Imhoff J.F."/>
            <person name="Rahn T."/>
            <person name="Kunzel S."/>
            <person name="Keller A."/>
            <person name="Neulinger S.C."/>
        </authorList>
    </citation>
    <scope>NUCLEOTIDE SEQUENCE [LARGE SCALE GENOMIC DNA]</scope>
    <source>
        <strain evidence="7 8">DSM 21303</strain>
    </source>
</reference>
<evidence type="ECO:0000256" key="3">
    <source>
        <dbReference type="ARBA" id="ARBA00022723"/>
    </source>
</evidence>
<dbReference type="GO" id="GO:0090729">
    <property type="term" value="F:toxin activity"/>
    <property type="evidence" value="ECO:0007669"/>
    <property type="project" value="UniProtKB-KW"/>
</dbReference>
<dbReference type="CDD" id="cd09872">
    <property type="entry name" value="PIN_Sll0205-like"/>
    <property type="match status" value="1"/>
</dbReference>
<comment type="similarity">
    <text evidence="5">Belongs to the PINc/VapC protein family.</text>
</comment>
<sequence length="131" mass="14518">MILLDTHIWVRWVDPSANPLSPGLVETIEKADQLAVSAITCWEVAWLVRRGRLELKLTLNDWLDQALAGSDVICLPIDRPIAVRAAGLPEHHRDPADRLIIATAMERQARLISLDGAFAAYFQSPGTLISQ</sequence>
<dbReference type="InterPro" id="IPR041705">
    <property type="entry name" value="PIN_Sll0205"/>
</dbReference>
<dbReference type="HAMAP" id="MF_00265">
    <property type="entry name" value="VapC_Nob1"/>
    <property type="match status" value="1"/>
</dbReference>
<evidence type="ECO:0000259" key="6">
    <source>
        <dbReference type="Pfam" id="PF01850"/>
    </source>
</evidence>
<keyword evidence="1 5" id="KW-1277">Toxin-antitoxin system</keyword>
<feature type="binding site" evidence="5">
    <location>
        <position position="97"/>
    </location>
    <ligand>
        <name>Mg(2+)</name>
        <dbReference type="ChEBI" id="CHEBI:18420"/>
    </ligand>
</feature>
<dbReference type="SUPFAM" id="SSF88723">
    <property type="entry name" value="PIN domain-like"/>
    <property type="match status" value="1"/>
</dbReference>
<accession>A0A9X1BAA5</accession>
<evidence type="ECO:0000256" key="1">
    <source>
        <dbReference type="ARBA" id="ARBA00022649"/>
    </source>
</evidence>
<dbReference type="PANTHER" id="PTHR36173">
    <property type="entry name" value="RIBONUCLEASE VAPC16-RELATED"/>
    <property type="match status" value="1"/>
</dbReference>
<keyword evidence="5" id="KW-0800">Toxin</keyword>
<comment type="caution">
    <text evidence="7">The sequence shown here is derived from an EMBL/GenBank/DDBJ whole genome shotgun (WGS) entry which is preliminary data.</text>
</comment>
<dbReference type="GO" id="GO:0016787">
    <property type="term" value="F:hydrolase activity"/>
    <property type="evidence" value="ECO:0007669"/>
    <property type="project" value="UniProtKB-KW"/>
</dbReference>
<evidence type="ECO:0000256" key="4">
    <source>
        <dbReference type="ARBA" id="ARBA00022801"/>
    </source>
</evidence>
<dbReference type="EMBL" id="NRSD01000038">
    <property type="protein sequence ID" value="MBK1646819.1"/>
    <property type="molecule type" value="Genomic_DNA"/>
</dbReference>
<dbReference type="GO" id="GO:0000287">
    <property type="term" value="F:magnesium ion binding"/>
    <property type="evidence" value="ECO:0007669"/>
    <property type="project" value="UniProtKB-UniRule"/>
</dbReference>
<keyword evidence="2 5" id="KW-0540">Nuclease</keyword>